<proteinExistence type="predicted"/>
<protein>
    <submittedName>
        <fullName evidence="1">Uncharacterized protein</fullName>
    </submittedName>
</protein>
<organism evidence="1 2">
    <name type="scientific">Pseudomonas moorei</name>
    <dbReference type="NCBI Taxonomy" id="395599"/>
    <lineage>
        <taxon>Bacteria</taxon>
        <taxon>Pseudomonadati</taxon>
        <taxon>Pseudomonadota</taxon>
        <taxon>Gammaproteobacteria</taxon>
        <taxon>Pseudomonadales</taxon>
        <taxon>Pseudomonadaceae</taxon>
        <taxon>Pseudomonas</taxon>
    </lineage>
</organism>
<dbReference type="AlphaFoldDB" id="A0A1H1CPB3"/>
<gene>
    <name evidence="1" type="ORF">SAMN04490195_1325</name>
</gene>
<dbReference type="EMBL" id="FNKJ01000003">
    <property type="protein sequence ID" value="SDQ66147.1"/>
    <property type="molecule type" value="Genomic_DNA"/>
</dbReference>
<dbReference type="RefSeq" id="WP_090318903.1">
    <property type="nucleotide sequence ID" value="NZ_FNKJ01000003.1"/>
</dbReference>
<name>A0A1H1CPB3_9PSED</name>
<accession>A0A1H1CPB3</accession>
<dbReference type="Proteomes" id="UP000199570">
    <property type="component" value="Unassembled WGS sequence"/>
</dbReference>
<dbReference type="OrthoDB" id="6965579at2"/>
<reference evidence="2" key="1">
    <citation type="submission" date="2016-10" db="EMBL/GenBank/DDBJ databases">
        <authorList>
            <person name="Varghese N."/>
            <person name="Submissions S."/>
        </authorList>
    </citation>
    <scope>NUCLEOTIDE SEQUENCE [LARGE SCALE GENOMIC DNA]</scope>
    <source>
        <strain evidence="2">BS3775</strain>
    </source>
</reference>
<evidence type="ECO:0000313" key="1">
    <source>
        <dbReference type="EMBL" id="SDQ66147.1"/>
    </source>
</evidence>
<sequence length="69" mass="7646">MPNPYLAPTDPAEYRYAVHSCGYKWDLGYQPDRAVALFADSAAALRFGQSMWPSTCEVIDITTGERVCA</sequence>
<evidence type="ECO:0000313" key="2">
    <source>
        <dbReference type="Proteomes" id="UP000199570"/>
    </source>
</evidence>
<keyword evidence="2" id="KW-1185">Reference proteome</keyword>